<name>A0A162JF64_9HYPO</name>
<evidence type="ECO:0000313" key="7">
    <source>
        <dbReference type="EMBL" id="OAA68002.1"/>
    </source>
</evidence>
<dbReference type="Proteomes" id="UP000076874">
    <property type="component" value="Unassembled WGS sequence"/>
</dbReference>
<evidence type="ECO:0000313" key="8">
    <source>
        <dbReference type="Proteomes" id="UP000076874"/>
    </source>
</evidence>
<keyword evidence="3 5" id="KW-1133">Transmembrane helix</keyword>
<keyword evidence="2 5" id="KW-0812">Transmembrane</keyword>
<reference evidence="7 8" key="1">
    <citation type="journal article" date="2016" name="Genome Biol. Evol.">
        <title>Divergent and convergent evolution of fungal pathogenicity.</title>
        <authorList>
            <person name="Shang Y."/>
            <person name="Xiao G."/>
            <person name="Zheng P."/>
            <person name="Cen K."/>
            <person name="Zhan S."/>
            <person name="Wang C."/>
        </authorList>
    </citation>
    <scope>NUCLEOTIDE SEQUENCE [LARGE SCALE GENOMIC DNA]</scope>
    <source>
        <strain evidence="7 8">RCEF 264</strain>
    </source>
</reference>
<keyword evidence="8" id="KW-1185">Reference proteome</keyword>
<dbReference type="InterPro" id="IPR011701">
    <property type="entry name" value="MFS"/>
</dbReference>
<protein>
    <submittedName>
        <fullName evidence="7">Major facilitator superfamily domain, general substrate transporter</fullName>
    </submittedName>
</protein>
<evidence type="ECO:0000256" key="4">
    <source>
        <dbReference type="ARBA" id="ARBA00023136"/>
    </source>
</evidence>
<dbReference type="OrthoDB" id="2585655at2759"/>
<feature type="transmembrane region" description="Helical" evidence="5">
    <location>
        <begin position="80"/>
        <end position="102"/>
    </location>
</feature>
<feature type="transmembrane region" description="Helical" evidence="5">
    <location>
        <begin position="206"/>
        <end position="225"/>
    </location>
</feature>
<feature type="transmembrane region" description="Helical" evidence="5">
    <location>
        <begin position="462"/>
        <end position="480"/>
    </location>
</feature>
<evidence type="ECO:0000256" key="1">
    <source>
        <dbReference type="ARBA" id="ARBA00004141"/>
    </source>
</evidence>
<evidence type="ECO:0000256" key="3">
    <source>
        <dbReference type="ARBA" id="ARBA00022989"/>
    </source>
</evidence>
<feature type="transmembrane region" description="Helical" evidence="5">
    <location>
        <begin position="142"/>
        <end position="159"/>
    </location>
</feature>
<dbReference type="PROSITE" id="PS50850">
    <property type="entry name" value="MFS"/>
    <property type="match status" value="1"/>
</dbReference>
<feature type="transmembrane region" description="Helical" evidence="5">
    <location>
        <begin position="114"/>
        <end position="135"/>
    </location>
</feature>
<gene>
    <name evidence="7" type="ORF">SPI_00197</name>
</gene>
<feature type="transmembrane region" description="Helical" evidence="5">
    <location>
        <begin position="308"/>
        <end position="334"/>
    </location>
</feature>
<evidence type="ECO:0000256" key="5">
    <source>
        <dbReference type="SAM" id="Phobius"/>
    </source>
</evidence>
<evidence type="ECO:0000259" key="6">
    <source>
        <dbReference type="PROSITE" id="PS50850"/>
    </source>
</evidence>
<feature type="transmembrane region" description="Helical" evidence="5">
    <location>
        <begin position="391"/>
        <end position="412"/>
    </location>
</feature>
<accession>A0A162JF64</accession>
<dbReference type="Gene3D" id="1.20.1250.20">
    <property type="entry name" value="MFS general substrate transporter like domains"/>
    <property type="match status" value="1"/>
</dbReference>
<dbReference type="Pfam" id="PF07690">
    <property type="entry name" value="MFS_1"/>
    <property type="match status" value="1"/>
</dbReference>
<feature type="domain" description="Major facilitator superfamily (MFS) profile" evidence="6">
    <location>
        <begin position="76"/>
        <end position="521"/>
    </location>
</feature>
<proteinExistence type="predicted"/>
<keyword evidence="4 5" id="KW-0472">Membrane</keyword>
<dbReference type="STRING" id="1081102.A0A162JF64"/>
<feature type="transmembrane region" description="Helical" evidence="5">
    <location>
        <begin position="231"/>
        <end position="251"/>
    </location>
</feature>
<feature type="transmembrane region" description="Helical" evidence="5">
    <location>
        <begin position="492"/>
        <end position="509"/>
    </location>
</feature>
<feature type="transmembrane region" description="Helical" evidence="5">
    <location>
        <begin position="354"/>
        <end position="379"/>
    </location>
</feature>
<dbReference type="PANTHER" id="PTHR23502">
    <property type="entry name" value="MAJOR FACILITATOR SUPERFAMILY"/>
    <property type="match status" value="1"/>
</dbReference>
<organism evidence="7 8">
    <name type="scientific">Niveomyces insectorum RCEF 264</name>
    <dbReference type="NCBI Taxonomy" id="1081102"/>
    <lineage>
        <taxon>Eukaryota</taxon>
        <taxon>Fungi</taxon>
        <taxon>Dikarya</taxon>
        <taxon>Ascomycota</taxon>
        <taxon>Pezizomycotina</taxon>
        <taxon>Sordariomycetes</taxon>
        <taxon>Hypocreomycetidae</taxon>
        <taxon>Hypocreales</taxon>
        <taxon>Cordycipitaceae</taxon>
        <taxon>Niveomyces</taxon>
    </lineage>
</organism>
<dbReference type="AlphaFoldDB" id="A0A162JF64"/>
<evidence type="ECO:0000256" key="2">
    <source>
        <dbReference type="ARBA" id="ARBA00022692"/>
    </source>
</evidence>
<comment type="caution">
    <text evidence="7">The sequence shown here is derived from an EMBL/GenBank/DDBJ whole genome shotgun (WGS) entry which is preliminary data.</text>
</comment>
<sequence>MQSTKASADLEVSRTEFKATNTAAHPVHGHHHTQVQASHLYREDADGNVLGRVLIPQPTNDPHDPLTWSTWRKHMAFASVSFYVLLSNYSLTAMTPGLAGVIEDFGITATESGYLVSFQILTLGLGNLFWIPLALKYGKRPVLVISSLLFFVTCIWAAKAQSYGSLLASRLVTGFAGSASEAMGPAVVADLYFLHERATKTGFYTFMIGGGSALGGIFGGLVVNASNQWRWVFWMCSILNGTCFLLIAIFYEETNFARPDEDEAGDDTNSSGTHLTRSNYNFVHSLSLLRWHDRETSIWLYFYRPLQLLLYPLVLYAALCYGVTLGWVVFQLTANATYFPALYNFSPLGVGNLYIANLVGAVLGCLFSGPLCDWLIAVVTRRRGGYFEPEYRLYLMAAPLLFGPAGLLMWGFGLQYQLHWAVPAVGSGISYGVLCAVPNIGMTYVVDAHRPVAGEAMTSLTAFKNTFAFGLCFAVYPWILKDGFAHVSGYQTLIEGILFLLTVPLFFYGKKIRLYFSKFDV</sequence>
<comment type="subcellular location">
    <subcellularLocation>
        <location evidence="1">Membrane</location>
        <topology evidence="1">Multi-pass membrane protein</topology>
    </subcellularLocation>
</comment>
<dbReference type="GO" id="GO:0022857">
    <property type="term" value="F:transmembrane transporter activity"/>
    <property type="evidence" value="ECO:0007669"/>
    <property type="project" value="InterPro"/>
</dbReference>
<dbReference type="EMBL" id="AZHD01000001">
    <property type="protein sequence ID" value="OAA68002.1"/>
    <property type="molecule type" value="Genomic_DNA"/>
</dbReference>
<dbReference type="PANTHER" id="PTHR23502:SF34">
    <property type="entry name" value="PROTEIN HOL1"/>
    <property type="match status" value="1"/>
</dbReference>
<dbReference type="InterPro" id="IPR020846">
    <property type="entry name" value="MFS_dom"/>
</dbReference>
<feature type="transmembrane region" description="Helical" evidence="5">
    <location>
        <begin position="171"/>
        <end position="194"/>
    </location>
</feature>
<feature type="transmembrane region" description="Helical" evidence="5">
    <location>
        <begin position="418"/>
        <end position="441"/>
    </location>
</feature>
<dbReference type="InterPro" id="IPR036259">
    <property type="entry name" value="MFS_trans_sf"/>
</dbReference>
<dbReference type="SUPFAM" id="SSF103473">
    <property type="entry name" value="MFS general substrate transporter"/>
    <property type="match status" value="1"/>
</dbReference>
<dbReference type="GO" id="GO:0005886">
    <property type="term" value="C:plasma membrane"/>
    <property type="evidence" value="ECO:0007669"/>
    <property type="project" value="TreeGrafter"/>
</dbReference>